<dbReference type="Proteomes" id="UP000887576">
    <property type="component" value="Unplaced"/>
</dbReference>
<name>A0AC34RK84_9BILA</name>
<organism evidence="1 2">
    <name type="scientific">Panagrolaimus sp. JU765</name>
    <dbReference type="NCBI Taxonomy" id="591449"/>
    <lineage>
        <taxon>Eukaryota</taxon>
        <taxon>Metazoa</taxon>
        <taxon>Ecdysozoa</taxon>
        <taxon>Nematoda</taxon>
        <taxon>Chromadorea</taxon>
        <taxon>Rhabditida</taxon>
        <taxon>Tylenchina</taxon>
        <taxon>Panagrolaimomorpha</taxon>
        <taxon>Panagrolaimoidea</taxon>
        <taxon>Panagrolaimidae</taxon>
        <taxon>Panagrolaimus</taxon>
    </lineage>
</organism>
<dbReference type="WBParaSite" id="JU765_v2.g7799.t1">
    <property type="protein sequence ID" value="JU765_v2.g7799.t1"/>
    <property type="gene ID" value="JU765_v2.g7799"/>
</dbReference>
<evidence type="ECO:0000313" key="1">
    <source>
        <dbReference type="Proteomes" id="UP000887576"/>
    </source>
</evidence>
<reference evidence="2" key="1">
    <citation type="submission" date="2022-11" db="UniProtKB">
        <authorList>
            <consortium name="WormBaseParasite"/>
        </authorList>
    </citation>
    <scope>IDENTIFICATION</scope>
</reference>
<protein>
    <submittedName>
        <fullName evidence="2">Uncharacterized protein</fullName>
    </submittedName>
</protein>
<sequence length="186" mass="20818">MPAVRLCMCPIQQTDAAHEDSWPERQGNLPLLHLPDAVLRPLNFGKTHAEMRGRQPDQRRHSASEANIPLADANSLLALSKTSANGSPNVNQTNQMVLNWLQALHVNANSNGTTNSAVKEEYIAVDDDDMEATEASELPRPLLNAFKKTNSCVGSQLNITKWLKVYFSSTLFFYAVYYFIIYPRLL</sequence>
<evidence type="ECO:0000313" key="2">
    <source>
        <dbReference type="WBParaSite" id="JU765_v2.g7799.t1"/>
    </source>
</evidence>
<proteinExistence type="predicted"/>
<accession>A0AC34RK84</accession>